<gene>
    <name evidence="3" type="ORF">PT974_07091</name>
</gene>
<evidence type="ECO:0000256" key="1">
    <source>
        <dbReference type="SAM" id="MobiDB-lite"/>
    </source>
</evidence>
<protein>
    <submittedName>
        <fullName evidence="3">Uncharacterized protein</fullName>
    </submittedName>
</protein>
<organism evidence="3 4">
    <name type="scientific">Cladobotryum mycophilum</name>
    <dbReference type="NCBI Taxonomy" id="491253"/>
    <lineage>
        <taxon>Eukaryota</taxon>
        <taxon>Fungi</taxon>
        <taxon>Dikarya</taxon>
        <taxon>Ascomycota</taxon>
        <taxon>Pezizomycotina</taxon>
        <taxon>Sordariomycetes</taxon>
        <taxon>Hypocreomycetidae</taxon>
        <taxon>Hypocreales</taxon>
        <taxon>Hypocreaceae</taxon>
        <taxon>Cladobotryum</taxon>
    </lineage>
</organism>
<evidence type="ECO:0000313" key="3">
    <source>
        <dbReference type="EMBL" id="KAK5993656.1"/>
    </source>
</evidence>
<evidence type="ECO:0000256" key="2">
    <source>
        <dbReference type="SAM" id="SignalP"/>
    </source>
</evidence>
<sequence>MKTTSFFLFGLMTITGSLAAPVDSESPNTGLWERQSGKTCSTSFAADSVVTNVTAVEGLSDGNKTIESRQSGNAIDGRSGMPTSMEKW</sequence>
<feature type="compositionally biased region" description="Polar residues" evidence="1">
    <location>
        <begin position="62"/>
        <end position="73"/>
    </location>
</feature>
<feature type="region of interest" description="Disordered" evidence="1">
    <location>
        <begin position="61"/>
        <end position="88"/>
    </location>
</feature>
<dbReference type="EMBL" id="JAVFKD010000012">
    <property type="protein sequence ID" value="KAK5993656.1"/>
    <property type="molecule type" value="Genomic_DNA"/>
</dbReference>
<dbReference type="Proteomes" id="UP001338125">
    <property type="component" value="Unassembled WGS sequence"/>
</dbReference>
<name>A0ABR0SN89_9HYPO</name>
<accession>A0ABR0SN89</accession>
<reference evidence="3 4" key="1">
    <citation type="submission" date="2024-01" db="EMBL/GenBank/DDBJ databases">
        <title>Complete genome of Cladobotryum mycophilum ATHUM6906.</title>
        <authorList>
            <person name="Christinaki A.C."/>
            <person name="Myridakis A.I."/>
            <person name="Kouvelis V.N."/>
        </authorList>
    </citation>
    <scope>NUCLEOTIDE SEQUENCE [LARGE SCALE GENOMIC DNA]</scope>
    <source>
        <strain evidence="3 4">ATHUM6906</strain>
    </source>
</reference>
<feature type="signal peptide" evidence="2">
    <location>
        <begin position="1"/>
        <end position="19"/>
    </location>
</feature>
<proteinExistence type="predicted"/>
<evidence type="ECO:0000313" key="4">
    <source>
        <dbReference type="Proteomes" id="UP001338125"/>
    </source>
</evidence>
<feature type="chain" id="PRO_5045043373" evidence="2">
    <location>
        <begin position="20"/>
        <end position="88"/>
    </location>
</feature>
<keyword evidence="2" id="KW-0732">Signal</keyword>
<comment type="caution">
    <text evidence="3">The sequence shown here is derived from an EMBL/GenBank/DDBJ whole genome shotgun (WGS) entry which is preliminary data.</text>
</comment>
<keyword evidence="4" id="KW-1185">Reference proteome</keyword>